<protein>
    <recommendedName>
        <fullName evidence="9">MotA/TolQ/ExbB proton channel domain-containing protein</fullName>
    </recommendedName>
</protein>
<comment type="similarity">
    <text evidence="2">Belongs to the MotA family.</text>
</comment>
<dbReference type="PANTHER" id="PTHR30433">
    <property type="entry name" value="CHEMOTAXIS PROTEIN MOTA"/>
    <property type="match status" value="1"/>
</dbReference>
<feature type="transmembrane region" description="Helical" evidence="8">
    <location>
        <begin position="181"/>
        <end position="205"/>
    </location>
</feature>
<sequence length="262" mass="28965">MSLGTLVGILVGIILFLQAIFLNTDQYGSFLHIPSLLMVIGGTIAATFIAYNERYALQALKAVISIFSKTKVDQKILLADVEKIISWGEIVNKGGIRELENQWDEKENENPIIKFSMEMVFMGESAETIYKETETLVNNMHFKKMQSVEVLDTMSSFAPSFGMIGTLVGLVILLNNMADPAALGAGMSIALITTLYGVLFQNLLFKPAARKIEQKNGMYKFKDMLLVEGITMLPDKKHPIIIQNHLNSFLDPANHFDVAGGG</sequence>
<evidence type="ECO:0000256" key="6">
    <source>
        <dbReference type="ARBA" id="ARBA00022989"/>
    </source>
</evidence>
<name>A0A382RL82_9ZZZZ</name>
<dbReference type="GO" id="GO:0071978">
    <property type="term" value="P:bacterial-type flagellum-dependent swarming motility"/>
    <property type="evidence" value="ECO:0007669"/>
    <property type="project" value="InterPro"/>
</dbReference>
<feature type="domain" description="MotA/TolQ/ExbB proton channel" evidence="9">
    <location>
        <begin position="106"/>
        <end position="216"/>
    </location>
</feature>
<dbReference type="Pfam" id="PF01618">
    <property type="entry name" value="MotA_ExbB"/>
    <property type="match status" value="1"/>
</dbReference>
<evidence type="ECO:0000259" key="9">
    <source>
        <dbReference type="Pfam" id="PF01618"/>
    </source>
</evidence>
<dbReference type="AlphaFoldDB" id="A0A382RL82"/>
<evidence type="ECO:0000256" key="2">
    <source>
        <dbReference type="ARBA" id="ARBA00008038"/>
    </source>
</evidence>
<evidence type="ECO:0000256" key="4">
    <source>
        <dbReference type="ARBA" id="ARBA00022475"/>
    </source>
</evidence>
<dbReference type="GO" id="GO:0005886">
    <property type="term" value="C:plasma membrane"/>
    <property type="evidence" value="ECO:0007669"/>
    <property type="project" value="UniProtKB-SubCell"/>
</dbReference>
<dbReference type="InterPro" id="IPR002898">
    <property type="entry name" value="MotA_ExbB_proton_chnl"/>
</dbReference>
<accession>A0A382RL82</accession>
<keyword evidence="7 8" id="KW-0472">Membrane</keyword>
<organism evidence="10">
    <name type="scientific">marine metagenome</name>
    <dbReference type="NCBI Taxonomy" id="408172"/>
    <lineage>
        <taxon>unclassified sequences</taxon>
        <taxon>metagenomes</taxon>
        <taxon>ecological metagenomes</taxon>
    </lineage>
</organism>
<proteinExistence type="inferred from homology"/>
<keyword evidence="5 8" id="KW-0812">Transmembrane</keyword>
<evidence type="ECO:0000313" key="10">
    <source>
        <dbReference type="EMBL" id="SVC97935.1"/>
    </source>
</evidence>
<dbReference type="GO" id="GO:0006935">
    <property type="term" value="P:chemotaxis"/>
    <property type="evidence" value="ECO:0007669"/>
    <property type="project" value="InterPro"/>
</dbReference>
<dbReference type="EMBL" id="UINC01122240">
    <property type="protein sequence ID" value="SVC97935.1"/>
    <property type="molecule type" value="Genomic_DNA"/>
</dbReference>
<gene>
    <name evidence="10" type="ORF">METZ01_LOCUS350789</name>
</gene>
<keyword evidence="3" id="KW-0813">Transport</keyword>
<evidence type="ECO:0000256" key="3">
    <source>
        <dbReference type="ARBA" id="ARBA00022448"/>
    </source>
</evidence>
<feature type="transmembrane region" description="Helical" evidence="8">
    <location>
        <begin position="150"/>
        <end position="175"/>
    </location>
</feature>
<evidence type="ECO:0000256" key="8">
    <source>
        <dbReference type="SAM" id="Phobius"/>
    </source>
</evidence>
<dbReference type="PANTHER" id="PTHR30433:SF2">
    <property type="entry name" value="MOTILITY PROTEIN A"/>
    <property type="match status" value="1"/>
</dbReference>
<keyword evidence="6 8" id="KW-1133">Transmembrane helix</keyword>
<dbReference type="InterPro" id="IPR000540">
    <property type="entry name" value="Flag_MotA_CS"/>
</dbReference>
<comment type="subcellular location">
    <subcellularLocation>
        <location evidence="1">Cell membrane</location>
        <topology evidence="1">Multi-pass membrane protein</topology>
    </subcellularLocation>
</comment>
<feature type="transmembrane region" description="Helical" evidence="8">
    <location>
        <begin position="29"/>
        <end position="51"/>
    </location>
</feature>
<evidence type="ECO:0000256" key="5">
    <source>
        <dbReference type="ARBA" id="ARBA00022692"/>
    </source>
</evidence>
<evidence type="ECO:0000256" key="7">
    <source>
        <dbReference type="ARBA" id="ARBA00023136"/>
    </source>
</evidence>
<evidence type="ECO:0000256" key="1">
    <source>
        <dbReference type="ARBA" id="ARBA00004651"/>
    </source>
</evidence>
<dbReference type="PROSITE" id="PS01307">
    <property type="entry name" value="MOTA"/>
    <property type="match status" value="1"/>
</dbReference>
<reference evidence="10" key="1">
    <citation type="submission" date="2018-05" db="EMBL/GenBank/DDBJ databases">
        <authorList>
            <person name="Lanie J.A."/>
            <person name="Ng W.-L."/>
            <person name="Kazmierczak K.M."/>
            <person name="Andrzejewski T.M."/>
            <person name="Davidsen T.M."/>
            <person name="Wayne K.J."/>
            <person name="Tettelin H."/>
            <person name="Glass J.I."/>
            <person name="Rusch D."/>
            <person name="Podicherti R."/>
            <person name="Tsui H.-C.T."/>
            <person name="Winkler M.E."/>
        </authorList>
    </citation>
    <scope>NUCLEOTIDE SEQUENCE</scope>
</reference>
<dbReference type="InterPro" id="IPR047055">
    <property type="entry name" value="MotA-like"/>
</dbReference>
<keyword evidence="4" id="KW-1003">Cell membrane</keyword>